<dbReference type="InterPro" id="IPR001356">
    <property type="entry name" value="HD"/>
</dbReference>
<protein>
    <recommendedName>
        <fullName evidence="5">Homeobox domain-containing protein</fullName>
    </recommendedName>
</protein>
<organism evidence="6">
    <name type="scientific">Lepeophtheirus salmonis</name>
    <name type="common">Salmon louse</name>
    <name type="synonym">Caligus salmonis</name>
    <dbReference type="NCBI Taxonomy" id="72036"/>
    <lineage>
        <taxon>Eukaryota</taxon>
        <taxon>Metazoa</taxon>
        <taxon>Ecdysozoa</taxon>
        <taxon>Arthropoda</taxon>
        <taxon>Crustacea</taxon>
        <taxon>Multicrustacea</taxon>
        <taxon>Hexanauplia</taxon>
        <taxon>Copepoda</taxon>
        <taxon>Siphonostomatoida</taxon>
        <taxon>Caligidae</taxon>
        <taxon>Lepeophtheirus</taxon>
    </lineage>
</organism>
<accession>A0A0K2UK79</accession>
<feature type="domain" description="Homeobox" evidence="5">
    <location>
        <begin position="189"/>
        <end position="235"/>
    </location>
</feature>
<reference evidence="6" key="1">
    <citation type="submission" date="2014-05" db="EMBL/GenBank/DDBJ databases">
        <authorList>
            <person name="Chronopoulou M."/>
        </authorList>
    </citation>
    <scope>NUCLEOTIDE SEQUENCE</scope>
    <source>
        <tissue evidence="6">Whole organism</tissue>
    </source>
</reference>
<evidence type="ECO:0000259" key="5">
    <source>
        <dbReference type="PROSITE" id="PS50071"/>
    </source>
</evidence>
<dbReference type="GO" id="GO:0030154">
    <property type="term" value="P:cell differentiation"/>
    <property type="evidence" value="ECO:0007669"/>
    <property type="project" value="TreeGrafter"/>
</dbReference>
<dbReference type="CDD" id="cd00086">
    <property type="entry name" value="homeodomain"/>
    <property type="match status" value="1"/>
</dbReference>
<dbReference type="SMART" id="SM00389">
    <property type="entry name" value="HOX"/>
    <property type="match status" value="1"/>
</dbReference>
<feature type="non-terminal residue" evidence="6">
    <location>
        <position position="1"/>
    </location>
</feature>
<proteinExistence type="predicted"/>
<dbReference type="OrthoDB" id="6382519at2759"/>
<dbReference type="Gene3D" id="1.10.10.60">
    <property type="entry name" value="Homeodomain-like"/>
    <property type="match status" value="1"/>
</dbReference>
<dbReference type="InterPro" id="IPR009057">
    <property type="entry name" value="Homeodomain-like_sf"/>
</dbReference>
<dbReference type="SUPFAM" id="SSF46689">
    <property type="entry name" value="Homeodomain-like"/>
    <property type="match status" value="1"/>
</dbReference>
<comment type="subcellular location">
    <subcellularLocation>
        <location evidence="1 2 3">Nucleus</location>
    </subcellularLocation>
</comment>
<dbReference type="PROSITE" id="PS50071">
    <property type="entry name" value="HOMEOBOX_2"/>
    <property type="match status" value="1"/>
</dbReference>
<dbReference type="AlphaFoldDB" id="A0A0K2UK79"/>
<dbReference type="Pfam" id="PF00046">
    <property type="entry name" value="Homeodomain"/>
    <property type="match status" value="1"/>
</dbReference>
<dbReference type="EMBL" id="HACA01021328">
    <property type="protein sequence ID" value="CDW38689.1"/>
    <property type="molecule type" value="Transcribed_RNA"/>
</dbReference>
<evidence type="ECO:0000256" key="4">
    <source>
        <dbReference type="SAM" id="MobiDB-lite"/>
    </source>
</evidence>
<dbReference type="PANTHER" id="PTHR24340">
    <property type="entry name" value="HOMEOBOX PROTEIN NKX"/>
    <property type="match status" value="1"/>
</dbReference>
<evidence type="ECO:0000256" key="3">
    <source>
        <dbReference type="RuleBase" id="RU000682"/>
    </source>
</evidence>
<dbReference type="GO" id="GO:0000978">
    <property type="term" value="F:RNA polymerase II cis-regulatory region sequence-specific DNA binding"/>
    <property type="evidence" value="ECO:0007669"/>
    <property type="project" value="TreeGrafter"/>
</dbReference>
<dbReference type="InterPro" id="IPR050394">
    <property type="entry name" value="Homeobox_NK-like"/>
</dbReference>
<dbReference type="PANTHER" id="PTHR24340:SF70">
    <property type="entry name" value="NK7.1, ISOFORM A"/>
    <property type="match status" value="1"/>
</dbReference>
<evidence type="ECO:0000256" key="2">
    <source>
        <dbReference type="PROSITE-ProRule" id="PRU00108"/>
    </source>
</evidence>
<keyword evidence="2 3" id="KW-0371">Homeobox</keyword>
<name>A0A0K2UK79_LEPSM</name>
<feature type="region of interest" description="Disordered" evidence="4">
    <location>
        <begin position="150"/>
        <end position="194"/>
    </location>
</feature>
<keyword evidence="2 3" id="KW-0238">DNA-binding</keyword>
<feature type="compositionally biased region" description="Low complexity" evidence="4">
    <location>
        <begin position="162"/>
        <end position="180"/>
    </location>
</feature>
<feature type="DNA-binding region" description="Homeobox" evidence="2">
    <location>
        <begin position="191"/>
        <end position="236"/>
    </location>
</feature>
<keyword evidence="2 3" id="KW-0539">Nucleus</keyword>
<sequence length="257" mass="29644">NVFFFLFTYTCVRACDLTIFVKNFLLLFLLFSSIKFSSNSVDSQSVKPLNMSENPLIRESPLIMWHPHVYKSPPKRLTPFFIQDILKLAGIRKVDKRFICDSSLGDEEEEYEEEEEIPEPLNLSLCHRSHRHANENVVSSKTEGVCKSHTIKKSLKRKKTDSPISSSSIGVPTSSSTSSTFDDDEEDDKKKKKVRTTFTGRQIFELEKMFESKKYLSSSERSEMAKILNVTEQQVIIIINLYFHQTLNPNHPCAFCR</sequence>
<evidence type="ECO:0000313" key="6">
    <source>
        <dbReference type="EMBL" id="CDW38689.1"/>
    </source>
</evidence>
<evidence type="ECO:0000256" key="1">
    <source>
        <dbReference type="ARBA" id="ARBA00004123"/>
    </source>
</evidence>
<feature type="compositionally biased region" description="Basic residues" evidence="4">
    <location>
        <begin position="150"/>
        <end position="159"/>
    </location>
</feature>
<dbReference type="GO" id="GO:0005634">
    <property type="term" value="C:nucleus"/>
    <property type="evidence" value="ECO:0007669"/>
    <property type="project" value="UniProtKB-SubCell"/>
</dbReference>
<dbReference type="GO" id="GO:0000981">
    <property type="term" value="F:DNA-binding transcription factor activity, RNA polymerase II-specific"/>
    <property type="evidence" value="ECO:0007669"/>
    <property type="project" value="TreeGrafter"/>
</dbReference>